<dbReference type="EMBL" id="JAUTXU010000239">
    <property type="protein sequence ID" value="KAK3696548.1"/>
    <property type="molecule type" value="Genomic_DNA"/>
</dbReference>
<protein>
    <submittedName>
        <fullName evidence="1">Uncharacterized protein</fullName>
    </submittedName>
</protein>
<sequence length="703" mass="79813">MEDYERANAREWDLHYKDTTMAAGSSSEWQVVGGSKQPLQVTQNPLQKKQFPSPQKYAGPNMPVRPKEVVSPQKKLNTERAKKPLKPQRQAPKMLSDADNEAQQAWRSHTPAKASISIREELAIQDDGYQTIARENGAFVTSQYSQGIGGNKTFGIWGTDEAVALTRRAIESWVREWRASITGGKTARSARFAKVISLTPKLQERAEKAWKRDVKKQRFRQYPPPGMAFGAIGSFHWPMLEYRPDEVLGMSYEALDPIRMDCSCYVVYRPERSLFQILGSGKDVQEGLLRIRKACFQIAARQIQPVRLYLLHWPDAVYLPSHVYLEPYHYPAATTDGLPEDEKSGILPRGDGEQDGASRLERQTGLNEERIRTVLLRTLPKLHYYRGNIQMRVRLGRFLATQFKKSKDGRFTLDELGDQEIEQHALATLQGADGLLTPQDAITHDLADVKPVYSAVFVFAEDSGDLRLTVSWEETQDVGSSAATFELVSRKWARLERDTGSLSPIVDVCLKDLISGFAWQFDIQATQAVNESRLSEKLLDFSQSIKINAVEARKASPDKLYVIHRPFVGHLKSIQQRISCRYGIFGSDYTLELTRFQDRTFQPRRSLIEPPKEGAVYEPRWSLDVYRLEWDKEFTKNERLAIGESADWKHDVDTWFPEDITSDSRSEDGGGVGFAQLMEKLRRVGKLMKGAREDDLMGGMAVG</sequence>
<comment type="caution">
    <text evidence="1">The sequence shown here is derived from an EMBL/GenBank/DDBJ whole genome shotgun (WGS) entry which is preliminary data.</text>
</comment>
<dbReference type="Proteomes" id="UP001281147">
    <property type="component" value="Unassembled WGS sequence"/>
</dbReference>
<evidence type="ECO:0000313" key="2">
    <source>
        <dbReference type="Proteomes" id="UP001281147"/>
    </source>
</evidence>
<reference evidence="1" key="1">
    <citation type="submission" date="2023-07" db="EMBL/GenBank/DDBJ databases">
        <title>Black Yeasts Isolated from many extreme environments.</title>
        <authorList>
            <person name="Coleine C."/>
            <person name="Stajich J.E."/>
            <person name="Selbmann L."/>
        </authorList>
    </citation>
    <scope>NUCLEOTIDE SEQUENCE</scope>
    <source>
        <strain evidence="1">CCFEE 5714</strain>
    </source>
</reference>
<keyword evidence="2" id="KW-1185">Reference proteome</keyword>
<proteinExistence type="predicted"/>
<accession>A0ACC3MIR9</accession>
<evidence type="ECO:0000313" key="1">
    <source>
        <dbReference type="EMBL" id="KAK3696548.1"/>
    </source>
</evidence>
<organism evidence="1 2">
    <name type="scientific">Vermiconidia calcicola</name>
    <dbReference type="NCBI Taxonomy" id="1690605"/>
    <lineage>
        <taxon>Eukaryota</taxon>
        <taxon>Fungi</taxon>
        <taxon>Dikarya</taxon>
        <taxon>Ascomycota</taxon>
        <taxon>Pezizomycotina</taxon>
        <taxon>Dothideomycetes</taxon>
        <taxon>Dothideomycetidae</taxon>
        <taxon>Mycosphaerellales</taxon>
        <taxon>Extremaceae</taxon>
        <taxon>Vermiconidia</taxon>
    </lineage>
</organism>
<name>A0ACC3MIR9_9PEZI</name>
<gene>
    <name evidence="1" type="ORF">LTR37_017890</name>
</gene>